<dbReference type="EMBL" id="BAVS01000020">
    <property type="protein sequence ID" value="GAE94210.1"/>
    <property type="molecule type" value="Genomic_DNA"/>
</dbReference>
<sequence length="68" mass="7680">MSKQSTSISSEVNVLKAFQSVQGYHLGPSLIDVDDYETSDGYQYSFYVMEYISGETLHDFIRRNGMSG</sequence>
<accession>W4VLE8</accession>
<organism evidence="1 2">
    <name type="scientific">Gracilibacillus boraciitolerans JCM 21714</name>
    <dbReference type="NCBI Taxonomy" id="1298598"/>
    <lineage>
        <taxon>Bacteria</taxon>
        <taxon>Bacillati</taxon>
        <taxon>Bacillota</taxon>
        <taxon>Bacilli</taxon>
        <taxon>Bacillales</taxon>
        <taxon>Bacillaceae</taxon>
        <taxon>Gracilibacillus</taxon>
    </lineage>
</organism>
<dbReference type="eggNOG" id="COG0515">
    <property type="taxonomic scope" value="Bacteria"/>
</dbReference>
<proteinExistence type="predicted"/>
<dbReference type="RefSeq" id="WP_052000579.1">
    <property type="nucleotide sequence ID" value="NZ_BAVS01000020.1"/>
</dbReference>
<keyword evidence="2" id="KW-1185">Reference proteome</keyword>
<dbReference type="InterPro" id="IPR011009">
    <property type="entry name" value="Kinase-like_dom_sf"/>
</dbReference>
<keyword evidence="1" id="KW-0808">Transferase</keyword>
<dbReference type="AlphaFoldDB" id="W4VLE8"/>
<gene>
    <name evidence="1" type="ORF">JCM21714_3348</name>
</gene>
<comment type="caution">
    <text evidence="1">The sequence shown here is derived from an EMBL/GenBank/DDBJ whole genome shotgun (WGS) entry which is preliminary data.</text>
</comment>
<name>W4VLE8_9BACI</name>
<dbReference type="Proteomes" id="UP000019102">
    <property type="component" value="Unassembled WGS sequence"/>
</dbReference>
<dbReference type="SUPFAM" id="SSF56112">
    <property type="entry name" value="Protein kinase-like (PK-like)"/>
    <property type="match status" value="1"/>
</dbReference>
<evidence type="ECO:0000313" key="1">
    <source>
        <dbReference type="EMBL" id="GAE94210.1"/>
    </source>
</evidence>
<evidence type="ECO:0000313" key="2">
    <source>
        <dbReference type="Proteomes" id="UP000019102"/>
    </source>
</evidence>
<keyword evidence="1" id="KW-0418">Kinase</keyword>
<reference evidence="1 2" key="1">
    <citation type="journal article" date="2014" name="Genome Announc.">
        <title>Draft Genome Sequence of the Boron-Tolerant and Moderately Halotolerant Bacterium Gracilibacillus boraciitolerans JCM 21714T.</title>
        <authorList>
            <person name="Ahmed I."/>
            <person name="Oshima K."/>
            <person name="Suda W."/>
            <person name="Kitamura K."/>
            <person name="Iida T."/>
            <person name="Ohmori Y."/>
            <person name="Fujiwara T."/>
            <person name="Hattori M."/>
            <person name="Ohkuma M."/>
        </authorList>
    </citation>
    <scope>NUCLEOTIDE SEQUENCE [LARGE SCALE GENOMIC DNA]</scope>
    <source>
        <strain evidence="1 2">JCM 21714</strain>
    </source>
</reference>
<protein>
    <submittedName>
        <fullName evidence="1">Serine/threonine-protein kinase YabT</fullName>
    </submittedName>
</protein>
<dbReference type="STRING" id="1298598.JCM21714_3348"/>
<dbReference type="GO" id="GO:0016301">
    <property type="term" value="F:kinase activity"/>
    <property type="evidence" value="ECO:0007669"/>
    <property type="project" value="UniProtKB-KW"/>
</dbReference>